<evidence type="ECO:0000256" key="1">
    <source>
        <dbReference type="SAM" id="MobiDB-lite"/>
    </source>
</evidence>
<reference evidence="2" key="1">
    <citation type="submission" date="2019-08" db="EMBL/GenBank/DDBJ databases">
        <authorList>
            <person name="Kucharzyk K."/>
            <person name="Murdoch R.W."/>
            <person name="Higgins S."/>
            <person name="Loffler F."/>
        </authorList>
    </citation>
    <scope>NUCLEOTIDE SEQUENCE</scope>
</reference>
<protein>
    <submittedName>
        <fullName evidence="2">Uncharacterized protein</fullName>
    </submittedName>
</protein>
<dbReference type="AlphaFoldDB" id="A0A645DPH9"/>
<organism evidence="2">
    <name type="scientific">bioreactor metagenome</name>
    <dbReference type="NCBI Taxonomy" id="1076179"/>
    <lineage>
        <taxon>unclassified sequences</taxon>
        <taxon>metagenomes</taxon>
        <taxon>ecological metagenomes</taxon>
    </lineage>
</organism>
<evidence type="ECO:0000313" key="2">
    <source>
        <dbReference type="EMBL" id="MPM90683.1"/>
    </source>
</evidence>
<proteinExistence type="predicted"/>
<comment type="caution">
    <text evidence="2">The sequence shown here is derived from an EMBL/GenBank/DDBJ whole genome shotgun (WGS) entry which is preliminary data.</text>
</comment>
<feature type="region of interest" description="Disordered" evidence="1">
    <location>
        <begin position="43"/>
        <end position="62"/>
    </location>
</feature>
<accession>A0A645DPH9</accession>
<dbReference type="EMBL" id="VSSQ01037876">
    <property type="protein sequence ID" value="MPM90683.1"/>
    <property type="molecule type" value="Genomic_DNA"/>
</dbReference>
<sequence>MNNSKQYSPVKARANDAQDPKTTLRQVEYLLASVVKRIRAKKRAAEQTNRKPTCSRACNGGA</sequence>
<name>A0A645DPH9_9ZZZZ</name>
<gene>
    <name evidence="2" type="ORF">SDC9_137805</name>
</gene>